<dbReference type="Pfam" id="PF05368">
    <property type="entry name" value="NmrA"/>
    <property type="match status" value="1"/>
</dbReference>
<keyword evidence="3" id="KW-1185">Reference proteome</keyword>
<dbReference type="InterPro" id="IPR052718">
    <property type="entry name" value="NmrA-type_oxidoreductase"/>
</dbReference>
<dbReference type="Proteomes" id="UP000076574">
    <property type="component" value="Unassembled WGS sequence"/>
</dbReference>
<protein>
    <submittedName>
        <fullName evidence="2">NAD(P)-dependent oxidoreductase</fullName>
    </submittedName>
</protein>
<evidence type="ECO:0000259" key="1">
    <source>
        <dbReference type="Pfam" id="PF05368"/>
    </source>
</evidence>
<dbReference type="AlphaFoldDB" id="A0A161SLG4"/>
<evidence type="ECO:0000313" key="2">
    <source>
        <dbReference type="EMBL" id="KZD21002.1"/>
    </source>
</evidence>
<dbReference type="InterPro" id="IPR008030">
    <property type="entry name" value="NmrA-like"/>
</dbReference>
<dbReference type="InterPro" id="IPR036291">
    <property type="entry name" value="NAD(P)-bd_dom_sf"/>
</dbReference>
<comment type="caution">
    <text evidence="2">The sequence shown here is derived from an EMBL/GenBank/DDBJ whole genome shotgun (WGS) entry which is preliminary data.</text>
</comment>
<dbReference type="EMBL" id="LVYV01000054">
    <property type="protein sequence ID" value="KZD21002.1"/>
    <property type="molecule type" value="Genomic_DNA"/>
</dbReference>
<proteinExistence type="predicted"/>
<dbReference type="Gene3D" id="3.90.25.10">
    <property type="entry name" value="UDP-galactose 4-epimerase, domain 1"/>
    <property type="match status" value="1"/>
</dbReference>
<dbReference type="OrthoDB" id="7771794at2"/>
<name>A0A161SLG4_9BRAD</name>
<dbReference type="Gene3D" id="3.40.50.720">
    <property type="entry name" value="NAD(P)-binding Rossmann-like Domain"/>
    <property type="match status" value="1"/>
</dbReference>
<dbReference type="PANTHER" id="PTHR47129">
    <property type="entry name" value="QUINONE OXIDOREDUCTASE 2"/>
    <property type="match status" value="1"/>
</dbReference>
<organism evidence="2 3">
    <name type="scientific">Tardiphaga robiniae</name>
    <dbReference type="NCBI Taxonomy" id="943830"/>
    <lineage>
        <taxon>Bacteria</taxon>
        <taxon>Pseudomonadati</taxon>
        <taxon>Pseudomonadota</taxon>
        <taxon>Alphaproteobacteria</taxon>
        <taxon>Hyphomicrobiales</taxon>
        <taxon>Nitrobacteraceae</taxon>
        <taxon>Tardiphaga</taxon>
    </lineage>
</organism>
<feature type="domain" description="NmrA-like" evidence="1">
    <location>
        <begin position="3"/>
        <end position="258"/>
    </location>
</feature>
<evidence type="ECO:0000313" key="3">
    <source>
        <dbReference type="Proteomes" id="UP000076574"/>
    </source>
</evidence>
<dbReference type="CDD" id="cd05269">
    <property type="entry name" value="TMR_SDR_a"/>
    <property type="match status" value="1"/>
</dbReference>
<reference evidence="2 3" key="1">
    <citation type="submission" date="2016-03" db="EMBL/GenBank/DDBJ databases">
        <title>Microsymbionts genomes from the relict species Vavilovia formosa (Stev.) Fed.</title>
        <authorList>
            <person name="Kopat V."/>
            <person name="Chirak E."/>
            <person name="Kimeklis A."/>
            <person name="Andronov E."/>
        </authorList>
    </citation>
    <scope>NUCLEOTIDE SEQUENCE [LARGE SCALE GENOMIC DNA]</scope>
    <source>
        <strain evidence="2 3">Vaf07</strain>
    </source>
</reference>
<dbReference type="RefSeq" id="WP_068737946.1">
    <property type="nucleotide sequence ID" value="NZ_LVYV01000054.1"/>
</dbReference>
<gene>
    <name evidence="2" type="ORF">A4A58_17470</name>
</gene>
<accession>A0A161SLG4</accession>
<dbReference type="PANTHER" id="PTHR47129:SF1">
    <property type="entry name" value="NMRA-LIKE DOMAIN-CONTAINING PROTEIN"/>
    <property type="match status" value="1"/>
</dbReference>
<sequence>MSNHRILVTAAGGQLGRLTIDALHKLVPASQIVAGLRDPAKGADLAARGVSVVAADYSKPEALDAALKGIDRLLLISSNELGQRVVQHRNVIDAAKRAGVKLIAYTSVLRADTSKLSVAKEHLPTEELIRTSGIPFVLLRNGWYTENYTASIPAALAHNALISSAGDGRIASATRADYAAAAAIVLTSADEHAGKVYELAGDQAYTLEAFAAEITKQSGKTVAYVRLPEADFKAALLGAGLPSELAELIATSDTAAADGALFDDSRTLGKLIGRPTTPFAETIAEALKV</sequence>
<dbReference type="STRING" id="943830.A4A58_17470"/>
<dbReference type="SUPFAM" id="SSF51735">
    <property type="entry name" value="NAD(P)-binding Rossmann-fold domains"/>
    <property type="match status" value="1"/>
</dbReference>